<dbReference type="Pfam" id="PF00293">
    <property type="entry name" value="NUDIX"/>
    <property type="match status" value="1"/>
</dbReference>
<evidence type="ECO:0000256" key="2">
    <source>
        <dbReference type="ARBA" id="ARBA00022801"/>
    </source>
</evidence>
<evidence type="ECO:0000259" key="4">
    <source>
        <dbReference type="PROSITE" id="PS51462"/>
    </source>
</evidence>
<dbReference type="GO" id="GO:0016787">
    <property type="term" value="F:hydrolase activity"/>
    <property type="evidence" value="ECO:0007669"/>
    <property type="project" value="UniProtKB-KW"/>
</dbReference>
<dbReference type="CDD" id="cd04677">
    <property type="entry name" value="NUDIX_Hydrolase"/>
    <property type="match status" value="1"/>
</dbReference>
<sequence length="158" mass="17763">MSYFKELRDQVGSKTLLLPGASVIVHTEADDILLQKRDDGHWGLPGGLMEVGESFRETARREVEEETGLKLPDEELHVFGVFSGEDYYVEAPNGDPYYAVTTLYTCMNPGGDLSESDEETLELRWFPLTALPQELRPSHKHFLSLYKQKGVQAGLIDS</sequence>
<feature type="domain" description="Nudix hydrolase" evidence="4">
    <location>
        <begin position="16"/>
        <end position="149"/>
    </location>
</feature>
<dbReference type="RefSeq" id="WP_147803483.1">
    <property type="nucleotide sequence ID" value="NZ_CP144914.1"/>
</dbReference>
<evidence type="ECO:0000256" key="3">
    <source>
        <dbReference type="RuleBase" id="RU003476"/>
    </source>
</evidence>
<evidence type="ECO:0000313" key="6">
    <source>
        <dbReference type="Proteomes" id="UP000321816"/>
    </source>
</evidence>
<keyword evidence="2 3" id="KW-0378">Hydrolase</keyword>
<comment type="similarity">
    <text evidence="3">Belongs to the Nudix hydrolase family.</text>
</comment>
<dbReference type="AlphaFoldDB" id="A0A5C7FHQ4"/>
<keyword evidence="6" id="KW-1185">Reference proteome</keyword>
<dbReference type="PANTHER" id="PTHR43046">
    <property type="entry name" value="GDP-MANNOSE MANNOSYL HYDROLASE"/>
    <property type="match status" value="1"/>
</dbReference>
<proteinExistence type="inferred from homology"/>
<dbReference type="PANTHER" id="PTHR43046:SF2">
    <property type="entry name" value="8-OXO-DGTP DIPHOSPHATASE-RELATED"/>
    <property type="match status" value="1"/>
</dbReference>
<dbReference type="InterPro" id="IPR020476">
    <property type="entry name" value="Nudix_hydrolase"/>
</dbReference>
<name>A0A5C7FHQ4_9BACI</name>
<dbReference type="PROSITE" id="PS00893">
    <property type="entry name" value="NUDIX_BOX"/>
    <property type="match status" value="1"/>
</dbReference>
<accession>A0A5C7FHQ4</accession>
<dbReference type="EMBL" id="CP144914">
    <property type="protein sequence ID" value="WWD79208.1"/>
    <property type="molecule type" value="Genomic_DNA"/>
</dbReference>
<evidence type="ECO:0000256" key="1">
    <source>
        <dbReference type="ARBA" id="ARBA00001946"/>
    </source>
</evidence>
<gene>
    <name evidence="5" type="ORF">FTX54_012370</name>
</gene>
<comment type="cofactor">
    <cofactor evidence="1">
        <name>Mg(2+)</name>
        <dbReference type="ChEBI" id="CHEBI:18420"/>
    </cofactor>
</comment>
<organism evidence="5 6">
    <name type="scientific">Alkalicoccus halolimnae</name>
    <dbReference type="NCBI Taxonomy" id="1667239"/>
    <lineage>
        <taxon>Bacteria</taxon>
        <taxon>Bacillati</taxon>
        <taxon>Bacillota</taxon>
        <taxon>Bacilli</taxon>
        <taxon>Bacillales</taxon>
        <taxon>Bacillaceae</taxon>
        <taxon>Alkalicoccus</taxon>
    </lineage>
</organism>
<dbReference type="PRINTS" id="PR00502">
    <property type="entry name" value="NUDIXFAMILY"/>
</dbReference>
<protein>
    <submittedName>
        <fullName evidence="5">NUDIX hydrolase</fullName>
    </submittedName>
</protein>
<dbReference type="InterPro" id="IPR020084">
    <property type="entry name" value="NUDIX_hydrolase_CS"/>
</dbReference>
<dbReference type="InterPro" id="IPR015797">
    <property type="entry name" value="NUDIX_hydrolase-like_dom_sf"/>
</dbReference>
<dbReference type="SUPFAM" id="SSF55811">
    <property type="entry name" value="Nudix"/>
    <property type="match status" value="1"/>
</dbReference>
<dbReference type="Proteomes" id="UP000321816">
    <property type="component" value="Chromosome"/>
</dbReference>
<reference evidence="5 6" key="1">
    <citation type="submission" date="2024-01" db="EMBL/GenBank/DDBJ databases">
        <title>Complete Genome Sequence of Alkalicoccus halolimnae BZ-SZ-XJ29T, a Moderately Halophilic Bacterium Isolated from a Salt Lake.</title>
        <authorList>
            <person name="Zhao B."/>
        </authorList>
    </citation>
    <scope>NUCLEOTIDE SEQUENCE [LARGE SCALE GENOMIC DNA]</scope>
    <source>
        <strain evidence="5 6">BZ-SZ-XJ29</strain>
    </source>
</reference>
<evidence type="ECO:0000313" key="5">
    <source>
        <dbReference type="EMBL" id="WWD79208.1"/>
    </source>
</evidence>
<dbReference type="OrthoDB" id="9787476at2"/>
<dbReference type="InterPro" id="IPR000086">
    <property type="entry name" value="NUDIX_hydrolase_dom"/>
</dbReference>
<dbReference type="PROSITE" id="PS51462">
    <property type="entry name" value="NUDIX"/>
    <property type="match status" value="1"/>
</dbReference>
<dbReference type="Gene3D" id="3.90.79.10">
    <property type="entry name" value="Nucleoside Triphosphate Pyrophosphohydrolase"/>
    <property type="match status" value="1"/>
</dbReference>
<dbReference type="KEGG" id="ahal:FTX54_012370"/>